<feature type="coiled-coil region" evidence="7">
    <location>
        <begin position="1030"/>
        <end position="1064"/>
    </location>
</feature>
<keyword evidence="3" id="KW-1003">Cell membrane</keyword>
<evidence type="ECO:0000313" key="11">
    <source>
        <dbReference type="EMBL" id="CAL4796119.1"/>
    </source>
</evidence>
<dbReference type="Gene3D" id="3.60.10.10">
    <property type="entry name" value="Endonuclease/exonuclease/phosphatase"/>
    <property type="match status" value="1"/>
</dbReference>
<evidence type="ECO:0000256" key="5">
    <source>
        <dbReference type="ARBA" id="ARBA00022989"/>
    </source>
</evidence>
<dbReference type="EMBL" id="CAMXCT020004390">
    <property type="protein sequence ID" value="CAL1162182.1"/>
    <property type="molecule type" value="Genomic_DNA"/>
</dbReference>
<organism evidence="10">
    <name type="scientific">Cladocopium goreaui</name>
    <dbReference type="NCBI Taxonomy" id="2562237"/>
    <lineage>
        <taxon>Eukaryota</taxon>
        <taxon>Sar</taxon>
        <taxon>Alveolata</taxon>
        <taxon>Dinophyceae</taxon>
        <taxon>Suessiales</taxon>
        <taxon>Symbiodiniaceae</taxon>
        <taxon>Cladocopium</taxon>
    </lineage>
</organism>
<feature type="coiled-coil region" evidence="7">
    <location>
        <begin position="232"/>
        <end position="273"/>
    </location>
</feature>
<dbReference type="GO" id="GO:0016301">
    <property type="term" value="F:kinase activity"/>
    <property type="evidence" value="ECO:0007669"/>
    <property type="project" value="UniProtKB-KW"/>
</dbReference>
<sequence>MLSARAQRVSVLDELFLWSVTQPAGPLKDPSLPSSRELDAMFRANLLAKPEAPPSVSRGRSGERQPRSCRTPRKAVGGQPPAGTSCCKEAKPQRTWRSAPGVRAWTVGDESRQKDDAKRDRLVTERFVAEHPCHNEVLPSNAWLFSLDSGAWDLRDLRDDSKIRVMQSISYQMDYASEVSPVQKVIQLMPDHPVARQNMVSQGEKEMQDEKVQFASYSQWCTMTQDKKTQVVADAADAIESMQADVDKVTANIERLASEISGHQKEIEALSLEQDNITQDPGIDPERDLVVCCFQEVFSFPKGPLMDCISRFDARGVTPFWERSVLSLGILCRPLSCCVWDQAQKLHDGSHLDPCIEYAAVVGKGGMSLPWNSLVDSGLCILSTREPTEKGFVAYKNYPAGWHEERLANKGLMWAYWSCSVGRGVLVVNTHLSSQRKVRPDQLEELGDRLEVLREEFRVKAPSLLEVYVCGDFNLDPERDEFFETWYQHLGLTLLTSGAVTNASLSVALDHVFAWRSDGRSVRAVSCPPIKPWKDGPCDRSRVRSAENADYKVAKKDYVESIDALDRAVATLKKQAYDRKQASGDEEASLLEMPEVSGISQRHSKEVKESINAFIQSSKNPEVAGYEFQSEGVLSMLSDLQDKFVLEKAELDKIEFEKKAAYERTLAGLKNEEDSEQKGLDKKTALKSKKMQQKAQLQDNLESTKSTKTADEEYLKDTSTTCQQKASDFEERQKLRVEELEAVKKAIDVMSSSSVSGNEKKHLAKSFVQVSRSTSLASLRRHIKKEVQDKLVAFLQSEADRLQSKVLAKLVAPTAASAAMVSIKDMLQSLLDKLQNEATQEQTKKDHCNKEIKTNKATRAEKTASIDELQADIDMLEASVKQLKEEAAALGEDIGELDQSVANATELRGKEKAKNNETVTDAKAAQDAVAQALSVLKEFYEKAGQATALVQTNTQSDQPAIFDAPYKGMGGESGGVLALLEAIAADFAKLESETASEEEAGADSYKSFMQESKLNKKQMELDMKHKQEIATEQAADIQEKSNELMEVQKELDASQKVWETLQDECLNTGKSYQASYTATPHPRQQVASEGLGYADERMIQVPAPPWLSGLATGPVALWTGVTNLSLLPACILTFQEGMHYECIMGFFAMVTSSIYHVAESLQVNFLGYNHGRWHHMDNVFAITALLLNIANFAQGPRPSAFRELRNSLATAVVVCFQVAAPWNLMHSILPLVFGVFLLLLELIYRRRCPSFGKNDMFKAFLSSCSAACCFYKGLDESKDYLRLWHGGWHIFVGAVTYFSVKCQNPHEKLSDVAAKDA</sequence>
<evidence type="ECO:0000256" key="4">
    <source>
        <dbReference type="ARBA" id="ARBA00022692"/>
    </source>
</evidence>
<keyword evidence="11" id="KW-0418">Kinase</keyword>
<evidence type="ECO:0000256" key="8">
    <source>
        <dbReference type="SAM" id="MobiDB-lite"/>
    </source>
</evidence>
<evidence type="ECO:0000256" key="9">
    <source>
        <dbReference type="SAM" id="Phobius"/>
    </source>
</evidence>
<evidence type="ECO:0000313" key="12">
    <source>
        <dbReference type="Proteomes" id="UP001152797"/>
    </source>
</evidence>
<evidence type="ECO:0000256" key="3">
    <source>
        <dbReference type="ARBA" id="ARBA00022475"/>
    </source>
</evidence>
<gene>
    <name evidence="10" type="ORF">C1SCF055_LOCUS34212</name>
</gene>
<dbReference type="GO" id="GO:0005886">
    <property type="term" value="C:plasma membrane"/>
    <property type="evidence" value="ECO:0007669"/>
    <property type="project" value="UniProtKB-SubCell"/>
</dbReference>
<feature type="region of interest" description="Disordered" evidence="8">
    <location>
        <begin position="48"/>
        <end position="93"/>
    </location>
</feature>
<evidence type="ECO:0000256" key="1">
    <source>
        <dbReference type="ARBA" id="ARBA00004651"/>
    </source>
</evidence>
<dbReference type="PANTHER" id="PTHR36561:SF2">
    <property type="entry name" value="HAEMOLYSIN-III RELATED"/>
    <property type="match status" value="1"/>
</dbReference>
<comment type="similarity">
    <text evidence="2">Belongs to the TMEM8 family.</text>
</comment>
<reference evidence="10" key="1">
    <citation type="submission" date="2022-10" db="EMBL/GenBank/DDBJ databases">
        <authorList>
            <person name="Chen Y."/>
            <person name="Dougan E. K."/>
            <person name="Chan C."/>
            <person name="Rhodes N."/>
            <person name="Thang M."/>
        </authorList>
    </citation>
    <scope>NUCLEOTIDE SEQUENCE</scope>
</reference>
<keyword evidence="12" id="KW-1185">Reference proteome</keyword>
<name>A0A9P1DG35_9DINO</name>
<keyword evidence="7" id="KW-0175">Coiled coil</keyword>
<keyword evidence="6 9" id="KW-0472">Membrane</keyword>
<dbReference type="InterPro" id="IPR036691">
    <property type="entry name" value="Endo/exonu/phosph_ase_sf"/>
</dbReference>
<accession>A0A9P1DG35</accession>
<evidence type="ECO:0000313" key="10">
    <source>
        <dbReference type="EMBL" id="CAI4008807.1"/>
    </source>
</evidence>
<feature type="coiled-coil region" evidence="7">
    <location>
        <begin position="824"/>
        <end position="900"/>
    </location>
</feature>
<dbReference type="EMBL" id="CAMXCT030004390">
    <property type="protein sequence ID" value="CAL4796119.1"/>
    <property type="molecule type" value="Genomic_DNA"/>
</dbReference>
<dbReference type="SUPFAM" id="SSF56219">
    <property type="entry name" value="DNase I-like"/>
    <property type="match status" value="1"/>
</dbReference>
<dbReference type="InterPro" id="IPR021910">
    <property type="entry name" value="NGX6/PGAP6/MYMK"/>
</dbReference>
<evidence type="ECO:0000256" key="6">
    <source>
        <dbReference type="ARBA" id="ARBA00023136"/>
    </source>
</evidence>
<dbReference type="Pfam" id="PF12036">
    <property type="entry name" value="DUF3522"/>
    <property type="match status" value="1"/>
</dbReference>
<keyword evidence="11" id="KW-0808">Transferase</keyword>
<dbReference type="OrthoDB" id="431256at2759"/>
<protein>
    <submittedName>
        <fullName evidence="11">Mitogen-activated protein kinase kinase kinase A</fullName>
    </submittedName>
</protein>
<keyword evidence="4 9" id="KW-0812">Transmembrane</keyword>
<dbReference type="Proteomes" id="UP001152797">
    <property type="component" value="Unassembled WGS sequence"/>
</dbReference>
<evidence type="ECO:0000256" key="7">
    <source>
        <dbReference type="SAM" id="Coils"/>
    </source>
</evidence>
<reference evidence="11 12" key="2">
    <citation type="submission" date="2024-05" db="EMBL/GenBank/DDBJ databases">
        <authorList>
            <person name="Chen Y."/>
            <person name="Shah S."/>
            <person name="Dougan E. K."/>
            <person name="Thang M."/>
            <person name="Chan C."/>
        </authorList>
    </citation>
    <scope>NUCLEOTIDE SEQUENCE [LARGE SCALE GENOMIC DNA]</scope>
</reference>
<keyword evidence="5 9" id="KW-1133">Transmembrane helix</keyword>
<comment type="caution">
    <text evidence="10">The sequence shown here is derived from an EMBL/GenBank/DDBJ whole genome shotgun (WGS) entry which is preliminary data.</text>
</comment>
<proteinExistence type="inferred from homology"/>
<comment type="subcellular location">
    <subcellularLocation>
        <location evidence="1">Cell membrane</location>
        <topology evidence="1">Multi-pass membrane protein</topology>
    </subcellularLocation>
</comment>
<dbReference type="EMBL" id="CAMXCT010004390">
    <property type="protein sequence ID" value="CAI4008807.1"/>
    <property type="molecule type" value="Genomic_DNA"/>
</dbReference>
<evidence type="ECO:0000256" key="2">
    <source>
        <dbReference type="ARBA" id="ARBA00005542"/>
    </source>
</evidence>
<feature type="transmembrane region" description="Helical" evidence="9">
    <location>
        <begin position="1228"/>
        <end position="1244"/>
    </location>
</feature>
<dbReference type="PANTHER" id="PTHR36561">
    <property type="entry name" value="HAEMOLYSIN-III RELATED-RELATED"/>
    <property type="match status" value="1"/>
</dbReference>